<dbReference type="EMBL" id="FUZV01000001">
    <property type="protein sequence ID" value="SKC49537.1"/>
    <property type="molecule type" value="Genomic_DNA"/>
</dbReference>
<keyword evidence="2" id="KW-1185">Reference proteome</keyword>
<dbReference type="Pfam" id="PF10065">
    <property type="entry name" value="DUF2303"/>
    <property type="match status" value="1"/>
</dbReference>
<dbReference type="OrthoDB" id="5731347at2"/>
<protein>
    <submittedName>
        <fullName evidence="1">Uncharacterized conserved protein YfdQ, DUF2303 family</fullName>
    </submittedName>
</protein>
<proteinExistence type="predicted"/>
<accession>A0A1T5JDB0</accession>
<dbReference type="RefSeq" id="WP_079723099.1">
    <property type="nucleotide sequence ID" value="NZ_BMCL01000003.1"/>
</dbReference>
<dbReference type="Proteomes" id="UP000190341">
    <property type="component" value="Unassembled WGS sequence"/>
</dbReference>
<gene>
    <name evidence="1" type="ORF">SAMN06296058_0720</name>
</gene>
<reference evidence="1 2" key="1">
    <citation type="submission" date="2017-02" db="EMBL/GenBank/DDBJ databases">
        <authorList>
            <person name="Peterson S.W."/>
        </authorList>
    </citation>
    <scope>NUCLEOTIDE SEQUENCE [LARGE SCALE GENOMIC DNA]</scope>
    <source>
        <strain evidence="1 2">P15</strain>
    </source>
</reference>
<evidence type="ECO:0000313" key="2">
    <source>
        <dbReference type="Proteomes" id="UP000190341"/>
    </source>
</evidence>
<dbReference type="AlphaFoldDB" id="A0A1T5JDB0"/>
<sequence>MDAQAISLIQKTAVDAEGQRSIDSHKPVAVLPNDYTLHDLEPYQLHRAQFRGVFATSSLEAFASYTKHQRANPGPHQADGALAGFVDVDSMSARVIFDLLVKDDDDVIQPGHALHSAVLALKKTAEHAAVLQVNGRQLKQVDLIEWLEDWQPNIAALADEAGAAVHLPSAIAAIRRLEISTKTNTSHTTEALRAERTALEQVEARGAGQLPTRIVFRCVPYPGLPARDFPLRVAVITSHEKPMLSLRIVNPEAIAEAIAEDFRKALSEGIGEAATLTLGTFKP</sequence>
<evidence type="ECO:0000313" key="1">
    <source>
        <dbReference type="EMBL" id="SKC49537.1"/>
    </source>
</evidence>
<name>A0A1T5JDB0_9GAMM</name>
<organism evidence="1 2">
    <name type="scientific">Pseudoxanthomonas indica</name>
    <dbReference type="NCBI Taxonomy" id="428993"/>
    <lineage>
        <taxon>Bacteria</taxon>
        <taxon>Pseudomonadati</taxon>
        <taxon>Pseudomonadota</taxon>
        <taxon>Gammaproteobacteria</taxon>
        <taxon>Lysobacterales</taxon>
        <taxon>Lysobacteraceae</taxon>
        <taxon>Pseudoxanthomonas</taxon>
    </lineage>
</organism>
<dbReference type="STRING" id="428993.SAMN06296058_0720"/>
<dbReference type="InterPro" id="IPR019276">
    <property type="entry name" value="DUF2303"/>
</dbReference>